<comment type="caution">
    <text evidence="2">The sequence shown here is derived from an EMBL/GenBank/DDBJ whole genome shotgun (WGS) entry which is preliminary data.</text>
</comment>
<sequence>MSDSEITKVLEIPTEIFFPNGILNLDALIKSNEFENAKKLDFSGVETVTDLLFWMLKSILSKNQNFNREDLDYLLLNGCANISIWTLNYLNLFNKRNLFSKPTIKLNERFSCCPRISESLMVSLNFDAQINAQNEQIFDQAKCVLINSNSFNARLSENIFNLNQIKSDKNAFFKYIKLKLSKKKTINFYECSQSNSELFLSEKNLVILTYDANQDEETIKNSVLPRLLIVMVKNVLPVKVLILGVGQTDTNFVLQIHSSVNKALKILEKKLRKSVDLHLKNYLNLNFNLQLELSDILNLAEHIDYLIKILDYGAINIDNYSNKMLLIDNVGLRQETPDSPEYHMNEVNNLITNITSADFAELRSLKAPPSGVQIVAEAMCYLFSKPASYQNFIRLINSPSFINQLKDFDLNSVNEYKLKHVKQYVDMPNFNPDYIAKISKTASVLCHFIRSVYFYCTSQDMDCN</sequence>
<dbReference type="PANTHER" id="PTHR45703">
    <property type="entry name" value="DYNEIN HEAVY CHAIN"/>
    <property type="match status" value="1"/>
</dbReference>
<dbReference type="InterPro" id="IPR024743">
    <property type="entry name" value="Dynein_HC_stalk"/>
</dbReference>
<proteinExistence type="predicted"/>
<evidence type="ECO:0000313" key="3">
    <source>
        <dbReference type="Proteomes" id="UP000276133"/>
    </source>
</evidence>
<dbReference type="GO" id="GO:0017111">
    <property type="term" value="F:ribonucleoside triphosphate phosphatase activity"/>
    <property type="evidence" value="ECO:0007669"/>
    <property type="project" value="UniProtKB-EC"/>
</dbReference>
<dbReference type="GO" id="GO:0007018">
    <property type="term" value="P:microtubule-based movement"/>
    <property type="evidence" value="ECO:0007669"/>
    <property type="project" value="InterPro"/>
</dbReference>
<evidence type="ECO:0000313" key="2">
    <source>
        <dbReference type="EMBL" id="RNA38600.1"/>
    </source>
</evidence>
<dbReference type="GO" id="GO:0030286">
    <property type="term" value="C:dynein complex"/>
    <property type="evidence" value="ECO:0007669"/>
    <property type="project" value="InterPro"/>
</dbReference>
<dbReference type="AlphaFoldDB" id="A0A3M7SSJ5"/>
<protein>
    <submittedName>
        <fullName evidence="2">Dynein heavy chain domain-containing 1-like</fullName>
        <ecNumber evidence="2">3.6.1.15</ecNumber>
    </submittedName>
</protein>
<keyword evidence="2" id="KW-0378">Hydrolase</keyword>
<dbReference type="EC" id="3.6.1.15" evidence="2"/>
<dbReference type="PANTHER" id="PTHR45703:SF36">
    <property type="entry name" value="DYNEIN HEAVY CHAIN, CYTOPLASMIC"/>
    <property type="match status" value="1"/>
</dbReference>
<dbReference type="GO" id="GO:0051959">
    <property type="term" value="F:dynein light intermediate chain binding"/>
    <property type="evidence" value="ECO:0007669"/>
    <property type="project" value="InterPro"/>
</dbReference>
<dbReference type="STRING" id="10195.A0A3M7SSJ5"/>
<name>A0A3M7SSJ5_BRAPC</name>
<gene>
    <name evidence="2" type="ORF">BpHYR1_053940</name>
</gene>
<evidence type="ECO:0000259" key="1">
    <source>
        <dbReference type="Pfam" id="PF12777"/>
    </source>
</evidence>
<dbReference type="Proteomes" id="UP000276133">
    <property type="component" value="Unassembled WGS sequence"/>
</dbReference>
<keyword evidence="3" id="KW-1185">Reference proteome</keyword>
<dbReference type="Pfam" id="PF12777">
    <property type="entry name" value="MT"/>
    <property type="match status" value="1"/>
</dbReference>
<dbReference type="OrthoDB" id="6767357at2759"/>
<dbReference type="GO" id="GO:0045505">
    <property type="term" value="F:dynein intermediate chain binding"/>
    <property type="evidence" value="ECO:0007669"/>
    <property type="project" value="InterPro"/>
</dbReference>
<organism evidence="2 3">
    <name type="scientific">Brachionus plicatilis</name>
    <name type="common">Marine rotifer</name>
    <name type="synonym">Brachionus muelleri</name>
    <dbReference type="NCBI Taxonomy" id="10195"/>
    <lineage>
        <taxon>Eukaryota</taxon>
        <taxon>Metazoa</taxon>
        <taxon>Spiralia</taxon>
        <taxon>Gnathifera</taxon>
        <taxon>Rotifera</taxon>
        <taxon>Eurotatoria</taxon>
        <taxon>Monogononta</taxon>
        <taxon>Pseudotrocha</taxon>
        <taxon>Ploima</taxon>
        <taxon>Brachionidae</taxon>
        <taxon>Brachionus</taxon>
    </lineage>
</organism>
<feature type="domain" description="Dynein heavy chain coiled coil stalk" evidence="1">
    <location>
        <begin position="353"/>
        <end position="457"/>
    </location>
</feature>
<dbReference type="EMBL" id="REGN01000848">
    <property type="protein sequence ID" value="RNA38600.1"/>
    <property type="molecule type" value="Genomic_DNA"/>
</dbReference>
<accession>A0A3M7SSJ5</accession>
<dbReference type="Gene3D" id="1.20.920.60">
    <property type="match status" value="1"/>
</dbReference>
<reference evidence="2 3" key="1">
    <citation type="journal article" date="2018" name="Sci. Rep.">
        <title>Genomic signatures of local adaptation to the degree of environmental predictability in rotifers.</title>
        <authorList>
            <person name="Franch-Gras L."/>
            <person name="Hahn C."/>
            <person name="Garcia-Roger E.M."/>
            <person name="Carmona M.J."/>
            <person name="Serra M."/>
            <person name="Gomez A."/>
        </authorList>
    </citation>
    <scope>NUCLEOTIDE SEQUENCE [LARGE SCALE GENOMIC DNA]</scope>
    <source>
        <strain evidence="2">HYR1</strain>
    </source>
</reference>
<dbReference type="InterPro" id="IPR026983">
    <property type="entry name" value="DHC"/>
</dbReference>